<keyword evidence="6" id="KW-0805">Transcription regulation</keyword>
<dbReference type="InterPro" id="IPR051912">
    <property type="entry name" value="Alkylbase_DNA_Glycosylase/TA"/>
</dbReference>
<dbReference type="GO" id="GO:0008725">
    <property type="term" value="F:DNA-3-methyladenine glycosylase activity"/>
    <property type="evidence" value="ECO:0007669"/>
    <property type="project" value="TreeGrafter"/>
</dbReference>
<evidence type="ECO:0000256" key="2">
    <source>
        <dbReference type="ARBA" id="ARBA00001947"/>
    </source>
</evidence>
<evidence type="ECO:0000256" key="8">
    <source>
        <dbReference type="ARBA" id="ARBA00023163"/>
    </source>
</evidence>
<dbReference type="GO" id="GO:0008270">
    <property type="term" value="F:zinc ion binding"/>
    <property type="evidence" value="ECO:0007669"/>
    <property type="project" value="InterPro"/>
</dbReference>
<dbReference type="SUPFAM" id="SSF46689">
    <property type="entry name" value="Homeodomain-like"/>
    <property type="match status" value="1"/>
</dbReference>
<evidence type="ECO:0000256" key="4">
    <source>
        <dbReference type="ARBA" id="ARBA00022603"/>
    </source>
</evidence>
<dbReference type="GO" id="GO:0043565">
    <property type="term" value="F:sequence-specific DNA binding"/>
    <property type="evidence" value="ECO:0007669"/>
    <property type="project" value="InterPro"/>
</dbReference>
<dbReference type="InterPro" id="IPR004026">
    <property type="entry name" value="Ada_DNA_repair_Zn-bd"/>
</dbReference>
<keyword evidence="5" id="KW-0227">DNA damage</keyword>
<evidence type="ECO:0000256" key="6">
    <source>
        <dbReference type="ARBA" id="ARBA00023015"/>
    </source>
</evidence>
<protein>
    <recommendedName>
        <fullName evidence="3">DNA-3-methyladenine glycosylase II</fullName>
        <ecNumber evidence="3">3.2.2.21</ecNumber>
    </recommendedName>
</protein>
<dbReference type="PROSITE" id="PS01124">
    <property type="entry name" value="HTH_ARAC_FAMILY_2"/>
    <property type="match status" value="1"/>
</dbReference>
<dbReference type="GO" id="GO:0006285">
    <property type="term" value="P:base-excision repair, AP site formation"/>
    <property type="evidence" value="ECO:0007669"/>
    <property type="project" value="TreeGrafter"/>
</dbReference>
<evidence type="ECO:0000256" key="5">
    <source>
        <dbReference type="ARBA" id="ARBA00022763"/>
    </source>
</evidence>
<dbReference type="InterPro" id="IPR037046">
    <property type="entry name" value="AlkA_N_sf"/>
</dbReference>
<sequence length="411" mass="44427">MRFFPSVAAASKAGFRACRRCAPDAVPGSPQWDVRADLTARAVRLINDGVVDRGGVPALAARLGYTERHLNRLLTDELGAGPLALARTQRAQTAKTLIAKTGLSLAEIAFASGFGSVRQFNDTFREVYGVVPSSLRRAPAHVDGTISLRLSYRPPFDSAGLFGFLGARTVPGIETYEPGRYRRSLRLPHGPATVTLSPADGHVAAELNLSDVRDLTPAVARCRRLLDLDADPAAIDAALIADFPGQPLGVRLPRAVDGFEVAVRAIVGQQISVSGARTVLSRLCRGDLFPTPQELLELPDEAFSMPTRRREALRTLARVMDNGELTLDTGSDRETTRLALLELPGIGEWTADYIALRALGHPDVFLPTDLGSLHGAAALGLPTNPKDLARHAESWRPWRSYAQIRLWRAAS</sequence>
<dbReference type="InterPro" id="IPR011257">
    <property type="entry name" value="DNA_glycosylase"/>
</dbReference>
<dbReference type="Gene3D" id="3.30.310.20">
    <property type="entry name" value="DNA-3-methyladenine glycosylase AlkA, N-terminal domain"/>
    <property type="match status" value="1"/>
</dbReference>
<feature type="domain" description="HTH araC/xylS-type" evidence="10">
    <location>
        <begin position="40"/>
        <end position="138"/>
    </location>
</feature>
<dbReference type="SMART" id="SM00478">
    <property type="entry name" value="ENDO3c"/>
    <property type="match status" value="1"/>
</dbReference>
<evidence type="ECO:0000256" key="3">
    <source>
        <dbReference type="ARBA" id="ARBA00012000"/>
    </source>
</evidence>
<dbReference type="CDD" id="cd00056">
    <property type="entry name" value="ENDO3c"/>
    <property type="match status" value="1"/>
</dbReference>
<dbReference type="GO" id="GO:0032993">
    <property type="term" value="C:protein-DNA complex"/>
    <property type="evidence" value="ECO:0007669"/>
    <property type="project" value="TreeGrafter"/>
</dbReference>
<dbReference type="EC" id="3.2.2.21" evidence="3"/>
<dbReference type="SUPFAM" id="SSF48150">
    <property type="entry name" value="DNA-glycosylase"/>
    <property type="match status" value="1"/>
</dbReference>
<dbReference type="InterPro" id="IPR010316">
    <property type="entry name" value="AlkA_N"/>
</dbReference>
<keyword evidence="8" id="KW-0804">Transcription</keyword>
<keyword evidence="7" id="KW-0010">Activator</keyword>
<comment type="cofactor">
    <cofactor evidence="2">
        <name>Zn(2+)</name>
        <dbReference type="ChEBI" id="CHEBI:29105"/>
    </cofactor>
</comment>
<keyword evidence="4" id="KW-0489">Methyltransferase</keyword>
<dbReference type="InterPro" id="IPR009057">
    <property type="entry name" value="Homeodomain-like_sf"/>
</dbReference>
<name>A0A8J3VLI9_9ACTN</name>
<comment type="caution">
    <text evidence="11">The sequence shown here is derived from an EMBL/GenBank/DDBJ whole genome shotgun (WGS) entry which is preliminary data.</text>
</comment>
<comment type="catalytic activity">
    <reaction evidence="1">
        <text>Hydrolysis of alkylated DNA, releasing 3-methyladenine, 3-methylguanine, 7-methylguanine and 7-methyladenine.</text>
        <dbReference type="EC" id="3.2.2.21"/>
    </reaction>
</comment>
<dbReference type="PANTHER" id="PTHR43003:SF13">
    <property type="entry name" value="DNA-3-METHYLADENINE GLYCOSYLASE 2"/>
    <property type="match status" value="1"/>
</dbReference>
<evidence type="ECO:0000256" key="1">
    <source>
        <dbReference type="ARBA" id="ARBA00000086"/>
    </source>
</evidence>
<evidence type="ECO:0000313" key="11">
    <source>
        <dbReference type="EMBL" id="GIH10091.1"/>
    </source>
</evidence>
<organism evidence="11 12">
    <name type="scientific">Rhizocola hellebori</name>
    <dbReference type="NCBI Taxonomy" id="1392758"/>
    <lineage>
        <taxon>Bacteria</taxon>
        <taxon>Bacillati</taxon>
        <taxon>Actinomycetota</taxon>
        <taxon>Actinomycetes</taxon>
        <taxon>Micromonosporales</taxon>
        <taxon>Micromonosporaceae</taxon>
        <taxon>Rhizocola</taxon>
    </lineage>
</organism>
<proteinExistence type="predicted"/>
<evidence type="ECO:0000256" key="7">
    <source>
        <dbReference type="ARBA" id="ARBA00023159"/>
    </source>
</evidence>
<dbReference type="Pfam" id="PF06029">
    <property type="entry name" value="AlkA_N"/>
    <property type="match status" value="1"/>
</dbReference>
<keyword evidence="12" id="KW-1185">Reference proteome</keyword>
<dbReference type="EMBL" id="BONY01000084">
    <property type="protein sequence ID" value="GIH10091.1"/>
    <property type="molecule type" value="Genomic_DNA"/>
</dbReference>
<reference evidence="11" key="1">
    <citation type="submission" date="2021-01" db="EMBL/GenBank/DDBJ databases">
        <title>Whole genome shotgun sequence of Rhizocola hellebori NBRC 109834.</title>
        <authorList>
            <person name="Komaki H."/>
            <person name="Tamura T."/>
        </authorList>
    </citation>
    <scope>NUCLEOTIDE SEQUENCE</scope>
    <source>
        <strain evidence="11">NBRC 109834</strain>
    </source>
</reference>
<dbReference type="Pfam" id="PF12833">
    <property type="entry name" value="HTH_18"/>
    <property type="match status" value="1"/>
</dbReference>
<dbReference type="GO" id="GO:0006307">
    <property type="term" value="P:DNA alkylation repair"/>
    <property type="evidence" value="ECO:0007669"/>
    <property type="project" value="TreeGrafter"/>
</dbReference>
<dbReference type="Pfam" id="PF02805">
    <property type="entry name" value="Ada_Zn_binding"/>
    <property type="match status" value="1"/>
</dbReference>
<evidence type="ECO:0000256" key="9">
    <source>
        <dbReference type="ARBA" id="ARBA00023204"/>
    </source>
</evidence>
<dbReference type="GO" id="GO:0008168">
    <property type="term" value="F:methyltransferase activity"/>
    <property type="evidence" value="ECO:0007669"/>
    <property type="project" value="UniProtKB-KW"/>
</dbReference>
<dbReference type="GO" id="GO:0043916">
    <property type="term" value="F:DNA-7-methylguanine glycosylase activity"/>
    <property type="evidence" value="ECO:0007669"/>
    <property type="project" value="TreeGrafter"/>
</dbReference>
<dbReference type="GO" id="GO:0032131">
    <property type="term" value="F:alkylated DNA binding"/>
    <property type="evidence" value="ECO:0007669"/>
    <property type="project" value="TreeGrafter"/>
</dbReference>
<dbReference type="InterPro" id="IPR003265">
    <property type="entry name" value="HhH-GPD_domain"/>
</dbReference>
<dbReference type="AlphaFoldDB" id="A0A8J3VLI9"/>
<gene>
    <name evidence="11" type="ORF">Rhe02_81580</name>
</gene>
<dbReference type="GO" id="GO:0003700">
    <property type="term" value="F:DNA-binding transcription factor activity"/>
    <property type="evidence" value="ECO:0007669"/>
    <property type="project" value="InterPro"/>
</dbReference>
<keyword evidence="4" id="KW-0808">Transferase</keyword>
<dbReference type="Gene3D" id="1.10.1670.10">
    <property type="entry name" value="Helix-hairpin-Helix base-excision DNA repair enzymes (C-terminal)"/>
    <property type="match status" value="1"/>
</dbReference>
<keyword evidence="9" id="KW-0234">DNA repair</keyword>
<dbReference type="Proteomes" id="UP000612899">
    <property type="component" value="Unassembled WGS sequence"/>
</dbReference>
<dbReference type="SUPFAM" id="SSF57884">
    <property type="entry name" value="Ada DNA repair protein, N-terminal domain (N-Ada 10)"/>
    <property type="match status" value="1"/>
</dbReference>
<accession>A0A8J3VLI9</accession>
<dbReference type="GO" id="GO:0005737">
    <property type="term" value="C:cytoplasm"/>
    <property type="evidence" value="ECO:0007669"/>
    <property type="project" value="TreeGrafter"/>
</dbReference>
<evidence type="ECO:0000259" key="10">
    <source>
        <dbReference type="PROSITE" id="PS01124"/>
    </source>
</evidence>
<dbReference type="InterPro" id="IPR018060">
    <property type="entry name" value="HTH_AraC"/>
</dbReference>
<dbReference type="SMART" id="SM00342">
    <property type="entry name" value="HTH_ARAC"/>
    <property type="match status" value="1"/>
</dbReference>
<dbReference type="InterPro" id="IPR035451">
    <property type="entry name" value="Ada-like_dom_sf"/>
</dbReference>
<dbReference type="InterPro" id="IPR023170">
    <property type="entry name" value="HhH_base_excis_C"/>
</dbReference>
<dbReference type="Gene3D" id="1.10.340.30">
    <property type="entry name" value="Hypothetical protein, domain 2"/>
    <property type="match status" value="1"/>
</dbReference>
<dbReference type="PANTHER" id="PTHR43003">
    <property type="entry name" value="DNA-3-METHYLADENINE GLYCOSYLASE"/>
    <property type="match status" value="1"/>
</dbReference>
<dbReference type="Gene3D" id="1.10.10.60">
    <property type="entry name" value="Homeodomain-like"/>
    <property type="match status" value="1"/>
</dbReference>
<evidence type="ECO:0000313" key="12">
    <source>
        <dbReference type="Proteomes" id="UP000612899"/>
    </source>
</evidence>
<dbReference type="SUPFAM" id="SSF55945">
    <property type="entry name" value="TATA-box binding protein-like"/>
    <property type="match status" value="1"/>
</dbReference>
<dbReference type="SMART" id="SM01009">
    <property type="entry name" value="AlkA_N"/>
    <property type="match status" value="1"/>
</dbReference>
<dbReference type="GO" id="GO:0032259">
    <property type="term" value="P:methylation"/>
    <property type="evidence" value="ECO:0007669"/>
    <property type="project" value="UniProtKB-KW"/>
</dbReference>